<dbReference type="EMBL" id="JAINUG010000035">
    <property type="protein sequence ID" value="KAJ8408302.1"/>
    <property type="molecule type" value="Genomic_DNA"/>
</dbReference>
<gene>
    <name evidence="2" type="ORF">AAFF_G00257160</name>
</gene>
<name>A0AAD7ST01_9TELE</name>
<accession>A0AAD7ST01</accession>
<protein>
    <submittedName>
        <fullName evidence="2">Uncharacterized protein</fullName>
    </submittedName>
</protein>
<evidence type="ECO:0000313" key="2">
    <source>
        <dbReference type="EMBL" id="KAJ8408302.1"/>
    </source>
</evidence>
<comment type="caution">
    <text evidence="2">The sequence shown here is derived from an EMBL/GenBank/DDBJ whole genome shotgun (WGS) entry which is preliminary data.</text>
</comment>
<feature type="compositionally biased region" description="Basic and acidic residues" evidence="1">
    <location>
        <begin position="37"/>
        <end position="56"/>
    </location>
</feature>
<organism evidence="2 3">
    <name type="scientific">Aldrovandia affinis</name>
    <dbReference type="NCBI Taxonomy" id="143900"/>
    <lineage>
        <taxon>Eukaryota</taxon>
        <taxon>Metazoa</taxon>
        <taxon>Chordata</taxon>
        <taxon>Craniata</taxon>
        <taxon>Vertebrata</taxon>
        <taxon>Euteleostomi</taxon>
        <taxon>Actinopterygii</taxon>
        <taxon>Neopterygii</taxon>
        <taxon>Teleostei</taxon>
        <taxon>Notacanthiformes</taxon>
        <taxon>Halosauridae</taxon>
        <taxon>Aldrovandia</taxon>
    </lineage>
</organism>
<feature type="region of interest" description="Disordered" evidence="1">
    <location>
        <begin position="23"/>
        <end position="70"/>
    </location>
</feature>
<reference evidence="2" key="1">
    <citation type="journal article" date="2023" name="Science">
        <title>Genome structures resolve the early diversification of teleost fishes.</title>
        <authorList>
            <person name="Parey E."/>
            <person name="Louis A."/>
            <person name="Montfort J."/>
            <person name="Bouchez O."/>
            <person name="Roques C."/>
            <person name="Iampietro C."/>
            <person name="Lluch J."/>
            <person name="Castinel A."/>
            <person name="Donnadieu C."/>
            <person name="Desvignes T."/>
            <person name="Floi Bucao C."/>
            <person name="Jouanno E."/>
            <person name="Wen M."/>
            <person name="Mejri S."/>
            <person name="Dirks R."/>
            <person name="Jansen H."/>
            <person name="Henkel C."/>
            <person name="Chen W.J."/>
            <person name="Zahm M."/>
            <person name="Cabau C."/>
            <person name="Klopp C."/>
            <person name="Thompson A.W."/>
            <person name="Robinson-Rechavi M."/>
            <person name="Braasch I."/>
            <person name="Lecointre G."/>
            <person name="Bobe J."/>
            <person name="Postlethwait J.H."/>
            <person name="Berthelot C."/>
            <person name="Roest Crollius H."/>
            <person name="Guiguen Y."/>
        </authorList>
    </citation>
    <scope>NUCLEOTIDE SEQUENCE</scope>
    <source>
        <strain evidence="2">NC1722</strain>
    </source>
</reference>
<keyword evidence="3" id="KW-1185">Reference proteome</keyword>
<proteinExistence type="predicted"/>
<sequence length="70" mass="7240">MSGGLGSTSCLLRSWCKTRLCQTSPAATGRPPQGEVSQHEHAEKHEGCVSRKKVGEFRLGGGGSSPASGN</sequence>
<dbReference type="AlphaFoldDB" id="A0AAD7ST01"/>
<evidence type="ECO:0000256" key="1">
    <source>
        <dbReference type="SAM" id="MobiDB-lite"/>
    </source>
</evidence>
<dbReference type="Proteomes" id="UP001221898">
    <property type="component" value="Unassembled WGS sequence"/>
</dbReference>
<evidence type="ECO:0000313" key="3">
    <source>
        <dbReference type="Proteomes" id="UP001221898"/>
    </source>
</evidence>